<dbReference type="AlphaFoldDB" id="A0A1G8FQ09"/>
<dbReference type="Proteomes" id="UP000183263">
    <property type="component" value="Unassembled WGS sequence"/>
</dbReference>
<protein>
    <submittedName>
        <fullName evidence="1">Uncharacterized protein</fullName>
    </submittedName>
</protein>
<name>A0A1G8FQ09_9NOCA</name>
<accession>A0A1G8FQ09</accession>
<dbReference type="EMBL" id="FNDN01000003">
    <property type="protein sequence ID" value="SDH84006.1"/>
    <property type="molecule type" value="Genomic_DNA"/>
</dbReference>
<proteinExistence type="predicted"/>
<keyword evidence="2" id="KW-1185">Reference proteome</keyword>
<evidence type="ECO:0000313" key="1">
    <source>
        <dbReference type="EMBL" id="SDH84006.1"/>
    </source>
</evidence>
<gene>
    <name evidence="1" type="ORF">SAMN05444695_103349</name>
</gene>
<reference evidence="1 2" key="1">
    <citation type="submission" date="2016-10" db="EMBL/GenBank/DDBJ databases">
        <authorList>
            <person name="de Groot N.N."/>
        </authorList>
    </citation>
    <scope>NUCLEOTIDE SEQUENCE [LARGE SCALE GENOMIC DNA]</scope>
    <source>
        <strain evidence="1 2">DSM 44892</strain>
    </source>
</reference>
<evidence type="ECO:0000313" key="2">
    <source>
        <dbReference type="Proteomes" id="UP000183263"/>
    </source>
</evidence>
<sequence>MSHTAVRVIGLTTELDAGGLPLRVSAGFGPDFPRTCGCTCVYEYAGFAETYVTAPALRPAKVVIVGNRARALRDRPEQNVRKS</sequence>
<organism evidence="1 2">
    <name type="scientific">Rhodococcus triatomae</name>
    <dbReference type="NCBI Taxonomy" id="300028"/>
    <lineage>
        <taxon>Bacteria</taxon>
        <taxon>Bacillati</taxon>
        <taxon>Actinomycetota</taxon>
        <taxon>Actinomycetes</taxon>
        <taxon>Mycobacteriales</taxon>
        <taxon>Nocardiaceae</taxon>
        <taxon>Rhodococcus</taxon>
    </lineage>
</organism>